<organism evidence="2 3">
    <name type="scientific">Chamaesiphon minutus (strain ATCC 27169 / PCC 6605)</name>
    <dbReference type="NCBI Taxonomy" id="1173020"/>
    <lineage>
        <taxon>Bacteria</taxon>
        <taxon>Bacillati</taxon>
        <taxon>Cyanobacteriota</taxon>
        <taxon>Cyanophyceae</taxon>
        <taxon>Gomontiellales</taxon>
        <taxon>Chamaesiphonaceae</taxon>
        <taxon>Chamaesiphon</taxon>
    </lineage>
</organism>
<dbReference type="EMBL" id="CP003600">
    <property type="protein sequence ID" value="AFY96739.1"/>
    <property type="molecule type" value="Genomic_DNA"/>
</dbReference>
<evidence type="ECO:0000313" key="3">
    <source>
        <dbReference type="Proteomes" id="UP000010366"/>
    </source>
</evidence>
<evidence type="ECO:0000256" key="1">
    <source>
        <dbReference type="SAM" id="MobiDB-lite"/>
    </source>
</evidence>
<evidence type="ECO:0000313" key="2">
    <source>
        <dbReference type="EMBL" id="AFY96739.1"/>
    </source>
</evidence>
<dbReference type="Proteomes" id="UP000010366">
    <property type="component" value="Chromosome"/>
</dbReference>
<dbReference type="InterPro" id="IPR014945">
    <property type="entry name" value="DUF1816"/>
</dbReference>
<protein>
    <submittedName>
        <fullName evidence="2">Uncharacterized protein</fullName>
    </submittedName>
</protein>
<sequence>MSNGTLKLHRSSDVSTDNNSYDRMSKNYDDASIVTTDTNLLIILMKTRISSNDILDRISEIWTNVLDFFGQAWWVEVVTNRPRCTYYFGPFADAEAANRAIMGYIQDLENESAQGIQTQIKRCKPDRLTIEWDDAKAV</sequence>
<dbReference type="KEGG" id="cmp:Cha6605_5891"/>
<keyword evidence="3" id="KW-1185">Reference proteome</keyword>
<dbReference type="AlphaFoldDB" id="K9UR62"/>
<feature type="region of interest" description="Disordered" evidence="1">
    <location>
        <begin position="1"/>
        <end position="21"/>
    </location>
</feature>
<dbReference type="PATRIC" id="fig|1173020.3.peg.6778"/>
<name>K9UR62_CHAP6</name>
<proteinExistence type="predicted"/>
<gene>
    <name evidence="2" type="ORF">Cha6605_5891</name>
</gene>
<dbReference type="RefSeq" id="WP_015162814.1">
    <property type="nucleotide sequence ID" value="NC_019697.1"/>
</dbReference>
<dbReference type="eggNOG" id="COG2199">
    <property type="taxonomic scope" value="Bacteria"/>
</dbReference>
<reference evidence="2 3" key="1">
    <citation type="submission" date="2012-05" db="EMBL/GenBank/DDBJ databases">
        <title>Finished chromosome of genome of Chamaesiphon sp. PCC 6605.</title>
        <authorList>
            <consortium name="US DOE Joint Genome Institute"/>
            <person name="Gugger M."/>
            <person name="Coursin T."/>
            <person name="Rippka R."/>
            <person name="Tandeau De Marsac N."/>
            <person name="Huntemann M."/>
            <person name="Wei C.-L."/>
            <person name="Han J."/>
            <person name="Detter J.C."/>
            <person name="Han C."/>
            <person name="Tapia R."/>
            <person name="Chen A."/>
            <person name="Kyrpides N."/>
            <person name="Mavromatis K."/>
            <person name="Markowitz V."/>
            <person name="Szeto E."/>
            <person name="Ivanova N."/>
            <person name="Pagani I."/>
            <person name="Pati A."/>
            <person name="Goodwin L."/>
            <person name="Nordberg H.P."/>
            <person name="Cantor M.N."/>
            <person name="Hua S.X."/>
            <person name="Woyke T."/>
            <person name="Kerfeld C.A."/>
        </authorList>
    </citation>
    <scope>NUCLEOTIDE SEQUENCE [LARGE SCALE GENOMIC DNA]</scope>
    <source>
        <strain evidence="3">ATCC 27169 / PCC 6605</strain>
    </source>
</reference>
<accession>K9UR62</accession>
<dbReference type="HOGENOM" id="CLU_1851555_0_0_3"/>
<dbReference type="STRING" id="1173020.Cha6605_5891"/>
<dbReference type="Pfam" id="PF08846">
    <property type="entry name" value="DUF1816"/>
    <property type="match status" value="1"/>
</dbReference>